<dbReference type="InterPro" id="IPR036850">
    <property type="entry name" value="NDK-like_dom_sf"/>
</dbReference>
<protein>
    <recommendedName>
        <fullName evidence="5">nucleoside-diphosphate kinase</fullName>
        <ecNumber evidence="5">2.7.4.6</ecNumber>
    </recommendedName>
</protein>
<evidence type="ECO:0000256" key="1">
    <source>
        <dbReference type="ARBA" id="ARBA00000082"/>
    </source>
</evidence>
<reference evidence="10 11" key="1">
    <citation type="submission" date="2020-08" db="EMBL/GenBank/DDBJ databases">
        <title>Plant Genome Project.</title>
        <authorList>
            <person name="Zhang R.-G."/>
        </authorList>
    </citation>
    <scope>NUCLEOTIDE SEQUENCE [LARGE SCALE GENOMIC DNA]</scope>
    <source>
        <tissue evidence="10">Rhizome</tissue>
    </source>
</reference>
<comment type="cofactor">
    <cofactor evidence="3">
        <name>Mg(2+)</name>
        <dbReference type="ChEBI" id="CHEBI:18420"/>
    </cofactor>
</comment>
<dbReference type="Proteomes" id="UP000734854">
    <property type="component" value="Unassembled WGS sequence"/>
</dbReference>
<dbReference type="AlphaFoldDB" id="A0A8J5HUP6"/>
<comment type="catalytic activity">
    <reaction evidence="2">
        <text>a ribonucleoside 5'-diphosphate + ATP = a ribonucleoside 5'-triphosphate + ADP</text>
        <dbReference type="Rhea" id="RHEA:18113"/>
        <dbReference type="ChEBI" id="CHEBI:30616"/>
        <dbReference type="ChEBI" id="CHEBI:57930"/>
        <dbReference type="ChEBI" id="CHEBI:61557"/>
        <dbReference type="ChEBI" id="CHEBI:456216"/>
        <dbReference type="EC" id="2.7.4.6"/>
    </reaction>
</comment>
<evidence type="ECO:0000259" key="9">
    <source>
        <dbReference type="SMART" id="SM00562"/>
    </source>
</evidence>
<gene>
    <name evidence="10" type="ORF">ZIOFF_001312</name>
</gene>
<evidence type="ECO:0000313" key="10">
    <source>
        <dbReference type="EMBL" id="KAG6536261.1"/>
    </source>
</evidence>
<comment type="caution">
    <text evidence="10">The sequence shown here is derived from an EMBL/GenBank/DDBJ whole genome shotgun (WGS) entry which is preliminary data.</text>
</comment>
<evidence type="ECO:0000256" key="8">
    <source>
        <dbReference type="PROSITE-ProRule" id="PRU00706"/>
    </source>
</evidence>
<evidence type="ECO:0000256" key="4">
    <source>
        <dbReference type="ARBA" id="ARBA00008142"/>
    </source>
</evidence>
<dbReference type="PANTHER" id="PTHR11349">
    <property type="entry name" value="NUCLEOSIDE DIPHOSPHATE KINASE"/>
    <property type="match status" value="1"/>
</dbReference>
<evidence type="ECO:0000256" key="2">
    <source>
        <dbReference type="ARBA" id="ARBA00000937"/>
    </source>
</evidence>
<evidence type="ECO:0000256" key="5">
    <source>
        <dbReference type="ARBA" id="ARBA00012966"/>
    </source>
</evidence>
<dbReference type="InterPro" id="IPR034907">
    <property type="entry name" value="NDK-like_dom"/>
</dbReference>
<keyword evidence="11" id="KW-1185">Reference proteome</keyword>
<dbReference type="PROSITE" id="PS51374">
    <property type="entry name" value="NDPK_LIKE"/>
    <property type="match status" value="1"/>
</dbReference>
<evidence type="ECO:0000256" key="7">
    <source>
        <dbReference type="ARBA" id="ARBA00022777"/>
    </source>
</evidence>
<comment type="caution">
    <text evidence="8">Lacks conserved residue(s) required for the propagation of feature annotation.</text>
</comment>
<accession>A0A8J5HUP6</accession>
<comment type="similarity">
    <text evidence="4 8">Belongs to the NDK family.</text>
</comment>
<evidence type="ECO:0000256" key="3">
    <source>
        <dbReference type="ARBA" id="ARBA00001946"/>
    </source>
</evidence>
<dbReference type="SUPFAM" id="SSF54919">
    <property type="entry name" value="Nucleoside diphosphate kinase, NDK"/>
    <property type="match status" value="1"/>
</dbReference>
<sequence length="248" mass="27295">MEVSVGMLRNDEWLPLWHSTKDAEGSSVGGLTHGGRGDRVAFHPPDVASRIGSGDGSSFSPAGLRSTLRRTRYRPCCLGDPVVGHPADGDTAHAEEAQPLASPMRKSVGFRSHSMKAVPSVIILLDNVSKQAIETKRAWRWNRQTFIIIKPDGVQRGLVCSPSPSPLISSSFTSLEKSLVEKKREIFLVIFVRRSGLKLVSVERSFAEKHYVDLSTKPFFGSLVEYIISGPVVAMVWTRKNVVVRLCN</sequence>
<evidence type="ECO:0000313" key="11">
    <source>
        <dbReference type="Proteomes" id="UP000734854"/>
    </source>
</evidence>
<dbReference type="Pfam" id="PF00334">
    <property type="entry name" value="NDK"/>
    <property type="match status" value="1"/>
</dbReference>
<comment type="catalytic activity">
    <reaction evidence="1">
        <text>a 2'-deoxyribonucleoside 5'-diphosphate + ATP = a 2'-deoxyribonucleoside 5'-triphosphate + ADP</text>
        <dbReference type="Rhea" id="RHEA:44640"/>
        <dbReference type="ChEBI" id="CHEBI:30616"/>
        <dbReference type="ChEBI" id="CHEBI:61560"/>
        <dbReference type="ChEBI" id="CHEBI:73316"/>
        <dbReference type="ChEBI" id="CHEBI:456216"/>
        <dbReference type="EC" id="2.7.4.6"/>
    </reaction>
</comment>
<proteinExistence type="inferred from homology"/>
<name>A0A8J5HUP6_ZINOF</name>
<dbReference type="EMBL" id="JACMSC010000001">
    <property type="protein sequence ID" value="KAG6536261.1"/>
    <property type="molecule type" value="Genomic_DNA"/>
</dbReference>
<dbReference type="GO" id="GO:0004550">
    <property type="term" value="F:nucleoside diphosphate kinase activity"/>
    <property type="evidence" value="ECO:0007669"/>
    <property type="project" value="UniProtKB-EC"/>
</dbReference>
<dbReference type="Gene3D" id="3.30.70.141">
    <property type="entry name" value="Nucleoside diphosphate kinase-like domain"/>
    <property type="match status" value="1"/>
</dbReference>
<organism evidence="10 11">
    <name type="scientific">Zingiber officinale</name>
    <name type="common">Ginger</name>
    <name type="synonym">Amomum zingiber</name>
    <dbReference type="NCBI Taxonomy" id="94328"/>
    <lineage>
        <taxon>Eukaryota</taxon>
        <taxon>Viridiplantae</taxon>
        <taxon>Streptophyta</taxon>
        <taxon>Embryophyta</taxon>
        <taxon>Tracheophyta</taxon>
        <taxon>Spermatophyta</taxon>
        <taxon>Magnoliopsida</taxon>
        <taxon>Liliopsida</taxon>
        <taxon>Zingiberales</taxon>
        <taxon>Zingiberaceae</taxon>
        <taxon>Zingiber</taxon>
    </lineage>
</organism>
<dbReference type="SMART" id="SM00562">
    <property type="entry name" value="NDK"/>
    <property type="match status" value="1"/>
</dbReference>
<dbReference type="EC" id="2.7.4.6" evidence="5"/>
<keyword evidence="7" id="KW-0418">Kinase</keyword>
<feature type="domain" description="Nucleoside diphosphate kinase-like" evidence="9">
    <location>
        <begin position="142"/>
        <end position="248"/>
    </location>
</feature>
<evidence type="ECO:0000256" key="6">
    <source>
        <dbReference type="ARBA" id="ARBA00022679"/>
    </source>
</evidence>
<keyword evidence="6" id="KW-0808">Transferase</keyword>